<dbReference type="InterPro" id="IPR024411">
    <property type="entry name" value="Tail_terminator_phage"/>
</dbReference>
<gene>
    <name evidence="1" type="ORF">FO508_10165</name>
</gene>
<dbReference type="RefSeq" id="WP_309415800.1">
    <property type="nucleotide sequence ID" value="NZ_CP187658.1"/>
</dbReference>
<sequence length="124" mass="13773">MRIVELINFIKARVDGNYYANKFSIDGEGAEISVKLTGGFPTSKYTGLKRPSFQILVRGESRDGAGAEDKAFELYDALTNLSEVQVGESSIVQIRCNNSAPLYLGDDESDRPIYSLNFDCVERH</sequence>
<reference evidence="1" key="1">
    <citation type="submission" date="2019-07" db="EMBL/GenBank/DDBJ databases">
        <title>Phylogenomic Reclassification of ATCC Bacillus Strains and Various Taxa within the Genus Bacillus.</title>
        <authorList>
            <person name="Riojas M.A."/>
            <person name="Frank A.M."/>
            <person name="Fenn S.L."/>
            <person name="King S."/>
            <person name="Brower S."/>
            <person name="Hazbon M.H."/>
        </authorList>
    </citation>
    <scope>NUCLEOTIDE SEQUENCE</scope>
    <source>
        <strain evidence="1">ATCC 27142</strain>
    </source>
</reference>
<dbReference type="Pfam" id="PF12691">
    <property type="entry name" value="Phage_tail_terminator_6"/>
    <property type="match status" value="1"/>
</dbReference>
<protein>
    <recommendedName>
        <fullName evidence="3">Minor capsid protein</fullName>
    </recommendedName>
</protein>
<dbReference type="AlphaFoldDB" id="A0AAE3WMG8"/>
<organism evidence="1 2">
    <name type="scientific">Bacillus pumilus</name>
    <name type="common">Bacillus mesentericus</name>
    <dbReference type="NCBI Taxonomy" id="1408"/>
    <lineage>
        <taxon>Bacteria</taxon>
        <taxon>Bacillati</taxon>
        <taxon>Bacillota</taxon>
        <taxon>Bacilli</taxon>
        <taxon>Bacillales</taxon>
        <taxon>Bacillaceae</taxon>
        <taxon>Bacillus</taxon>
    </lineage>
</organism>
<name>A0AAE3WMG8_BACPU</name>
<comment type="caution">
    <text evidence="1">The sequence shown here is derived from an EMBL/GenBank/DDBJ whole genome shotgun (WGS) entry which is preliminary data.</text>
</comment>
<evidence type="ECO:0000313" key="1">
    <source>
        <dbReference type="EMBL" id="MDR4250708.1"/>
    </source>
</evidence>
<dbReference type="EMBL" id="VKQA01000002">
    <property type="protein sequence ID" value="MDR4250708.1"/>
    <property type="molecule type" value="Genomic_DNA"/>
</dbReference>
<evidence type="ECO:0008006" key="3">
    <source>
        <dbReference type="Google" id="ProtNLM"/>
    </source>
</evidence>
<proteinExistence type="predicted"/>
<accession>A0AAE3WMG8</accession>
<evidence type="ECO:0000313" key="2">
    <source>
        <dbReference type="Proteomes" id="UP001182042"/>
    </source>
</evidence>
<dbReference type="Proteomes" id="UP001182042">
    <property type="component" value="Unassembled WGS sequence"/>
</dbReference>